<proteinExistence type="predicted"/>
<dbReference type="EMBL" id="JAQLKE010000026">
    <property type="protein sequence ID" value="MDB7084846.1"/>
    <property type="molecule type" value="Genomic_DNA"/>
</dbReference>
<dbReference type="RefSeq" id="WP_272019052.1">
    <property type="nucleotide sequence ID" value="NZ_JAQLKE010000026.1"/>
</dbReference>
<evidence type="ECO:0000313" key="3">
    <source>
        <dbReference type="Proteomes" id="UP001211987"/>
    </source>
</evidence>
<protein>
    <recommendedName>
        <fullName evidence="4">Lipoprotein</fullName>
    </recommendedName>
</protein>
<feature type="chain" id="PRO_5044274292" description="Lipoprotein" evidence="1">
    <location>
        <begin position="20"/>
        <end position="162"/>
    </location>
</feature>
<dbReference type="PROSITE" id="PS51257">
    <property type="entry name" value="PROKAR_LIPOPROTEIN"/>
    <property type="match status" value="1"/>
</dbReference>
<dbReference type="AlphaFoldDB" id="A0AB35IP52"/>
<dbReference type="Proteomes" id="UP001211987">
    <property type="component" value="Unassembled WGS sequence"/>
</dbReference>
<feature type="signal peptide" evidence="1">
    <location>
        <begin position="1"/>
        <end position="19"/>
    </location>
</feature>
<evidence type="ECO:0000313" key="2">
    <source>
        <dbReference type="EMBL" id="MDB7084846.1"/>
    </source>
</evidence>
<evidence type="ECO:0000256" key="1">
    <source>
        <dbReference type="SAM" id="SignalP"/>
    </source>
</evidence>
<gene>
    <name evidence="2" type="ORF">PM738_13630</name>
</gene>
<accession>A0AB35IP52</accession>
<reference evidence="2" key="1">
    <citation type="submission" date="2023-01" db="EMBL/GenBank/DDBJ databases">
        <title>Human gut microbiome strain richness.</title>
        <authorList>
            <person name="Chen-Liaw A."/>
        </authorList>
    </citation>
    <scope>NUCLEOTIDE SEQUENCE</scope>
    <source>
        <strain evidence="2">1001217st2_G6_1001217B_191108</strain>
    </source>
</reference>
<organism evidence="2 3">
    <name type="scientific">Thomasclavelia ramosa</name>
    <dbReference type="NCBI Taxonomy" id="1547"/>
    <lineage>
        <taxon>Bacteria</taxon>
        <taxon>Bacillati</taxon>
        <taxon>Bacillota</taxon>
        <taxon>Erysipelotrichia</taxon>
        <taxon>Erysipelotrichales</taxon>
        <taxon>Coprobacillaceae</taxon>
        <taxon>Thomasclavelia</taxon>
    </lineage>
</organism>
<name>A0AB35IP52_9FIRM</name>
<keyword evidence="1" id="KW-0732">Signal</keyword>
<sequence length="162" mass="18158">MKNKFFNCLFALFLIFSIAGCTNSNVTSDLSGNIPLTEYDTKNKLARITTDVISTETNFSQNMVTMIQPTSNVTETDFINLSNGIAQAIKTINDRKIEVESFTCPESMKNSRDNLKNNLEDYLTILNNIKNASDEKDITTIKNQYSNFKNIISSLQSVSTSL</sequence>
<comment type="caution">
    <text evidence="2">The sequence shown here is derived from an EMBL/GenBank/DDBJ whole genome shotgun (WGS) entry which is preliminary data.</text>
</comment>
<evidence type="ECO:0008006" key="4">
    <source>
        <dbReference type="Google" id="ProtNLM"/>
    </source>
</evidence>